<dbReference type="AlphaFoldDB" id="A0A6J4IM36"/>
<accession>A0A6J4IM36</accession>
<dbReference type="EMBL" id="CADCTE010000128">
    <property type="protein sequence ID" value="CAA9253651.1"/>
    <property type="molecule type" value="Genomic_DNA"/>
</dbReference>
<reference evidence="1" key="1">
    <citation type="submission" date="2020-02" db="EMBL/GenBank/DDBJ databases">
        <authorList>
            <person name="Meier V. D."/>
        </authorList>
    </citation>
    <scope>NUCLEOTIDE SEQUENCE</scope>
    <source>
        <strain evidence="1">AVDCRST_MAG83</strain>
    </source>
</reference>
<gene>
    <name evidence="1" type="ORF">AVDCRST_MAG83-2324</name>
</gene>
<feature type="non-terminal residue" evidence="1">
    <location>
        <position position="37"/>
    </location>
</feature>
<name>A0A6J4IM36_9MICC</name>
<organism evidence="1">
    <name type="scientific">uncultured Arthrobacter sp</name>
    <dbReference type="NCBI Taxonomy" id="114050"/>
    <lineage>
        <taxon>Bacteria</taxon>
        <taxon>Bacillati</taxon>
        <taxon>Actinomycetota</taxon>
        <taxon>Actinomycetes</taxon>
        <taxon>Micrococcales</taxon>
        <taxon>Micrococcaceae</taxon>
        <taxon>Arthrobacter</taxon>
        <taxon>environmental samples</taxon>
    </lineage>
</organism>
<evidence type="ECO:0000313" key="1">
    <source>
        <dbReference type="EMBL" id="CAA9253651.1"/>
    </source>
</evidence>
<proteinExistence type="predicted"/>
<sequence length="37" mass="4812">WSRRAVPYFLLRRWWRVLRSSLRCFFLAIRLRRFLIT</sequence>
<protein>
    <submittedName>
        <fullName evidence="1">Uncharacterized protein</fullName>
    </submittedName>
</protein>
<feature type="non-terminal residue" evidence="1">
    <location>
        <position position="1"/>
    </location>
</feature>